<dbReference type="Gene3D" id="1.10.246.40">
    <property type="entry name" value="Tn5 transposase, domain 1"/>
    <property type="match status" value="1"/>
</dbReference>
<dbReference type="PATRIC" id="fig|56193.3.peg.3892"/>
<dbReference type="InterPro" id="IPR038215">
    <property type="entry name" value="TN5-like_N_sf"/>
</dbReference>
<dbReference type="Proteomes" id="UP000033874">
    <property type="component" value="Unassembled WGS sequence"/>
</dbReference>
<dbReference type="SUPFAM" id="SSF53098">
    <property type="entry name" value="Ribonuclease H-like"/>
    <property type="match status" value="1"/>
</dbReference>
<dbReference type="STRING" id="56193.YP76_18555"/>
<dbReference type="InterPro" id="IPR014735">
    <property type="entry name" value="Transposase_Tn5-like_N"/>
</dbReference>
<dbReference type="Gene3D" id="3.90.350.10">
    <property type="entry name" value="Transposase Inhibitor Protein From Tn5, Chain A, domain 1"/>
    <property type="match status" value="1"/>
</dbReference>
<dbReference type="AlphaFoldDB" id="A0A0M3APE1"/>
<name>A0A0M3APE1_9SPHN</name>
<gene>
    <name evidence="2" type="ORF">YP76_18555</name>
</gene>
<dbReference type="Gene3D" id="1.10.740.10">
    <property type="entry name" value="Transferase Inhibitor Protein From Tn5, Chain"/>
    <property type="match status" value="1"/>
</dbReference>
<dbReference type="PANTHER" id="PTHR37319:SF1">
    <property type="entry name" value="TRANSPOSASE TN5 DIMERISATION DOMAIN-CONTAINING PROTEIN"/>
    <property type="match status" value="1"/>
</dbReference>
<evidence type="ECO:0000313" key="2">
    <source>
        <dbReference type="EMBL" id="KKW90791.1"/>
    </source>
</evidence>
<dbReference type="NCBIfam" id="NF033590">
    <property type="entry name" value="transpos_IS4_3"/>
    <property type="match status" value="1"/>
</dbReference>
<dbReference type="InterPro" id="IPR012337">
    <property type="entry name" value="RNaseH-like_sf"/>
</dbReference>
<comment type="caution">
    <text evidence="2">The sequence shown here is derived from an EMBL/GenBank/DDBJ whole genome shotgun (WGS) entry which is preliminary data.</text>
</comment>
<dbReference type="PANTHER" id="PTHR37319">
    <property type="entry name" value="TRANSPOSASE"/>
    <property type="match status" value="1"/>
</dbReference>
<keyword evidence="3" id="KW-1185">Reference proteome</keyword>
<sequence length="470" mass="52803">MPFLEEHWSHCEIDESAFSDARLGRRCGDLLCRLSDRMGGTIPLACQDWASTKAAYRFFSNPKVEEGDILAGHFDATKQRFAVTDGPILVLQDTTEFTYQRRNSHAVGFTKSVNSGRDKAGRLRHHTVCGILMHSSLVVTEDGLPLGLAAVKFWNRDKFKGTAQLKRKINSTRVPIEAKESVRWLDNLRQSMTLLGQPDRCVHVGDRESDIYELYCLAKDLGTHFVVRTVVDRLAGNGDHTVKSEMREEPSAGTHSIEVRGDNDTVEQVTLDIQYKRILVRPPIGKQKRYPALDLTVIHASEVGAPPGRKPILWKLVTDLEVSSLEEAIEKIRWYAMRWKIEVFHKVLKSGCRAEDARLRTADRLANLVALFCIVSWRVLWMTMMARAAPDASPAIAFTTSEINILDRLVADSGNRRAKRGTIQLYLTKLARLGGYLARTSDPPPGNTVVWRGLRRLADIQIGVGLETYG</sequence>
<evidence type="ECO:0000313" key="3">
    <source>
        <dbReference type="Proteomes" id="UP000033874"/>
    </source>
</evidence>
<reference evidence="2 3" key="1">
    <citation type="submission" date="2015-04" db="EMBL/GenBank/DDBJ databases">
        <title>Genome sequence of aromatic hydrocarbons-degrading Sphingobium chungbukense DJ77.</title>
        <authorList>
            <person name="Kim Y.-C."/>
            <person name="Chae J.-C."/>
        </authorList>
    </citation>
    <scope>NUCLEOTIDE SEQUENCE [LARGE SCALE GENOMIC DNA]</scope>
    <source>
        <strain evidence="2 3">DJ77</strain>
    </source>
</reference>
<protein>
    <submittedName>
        <fullName evidence="2">Transposase</fullName>
    </submittedName>
</protein>
<accession>A0A0M3APE1</accession>
<dbReference type="InterPro" id="IPR054836">
    <property type="entry name" value="Tn5_transposase"/>
</dbReference>
<dbReference type="InterPro" id="IPR014737">
    <property type="entry name" value="Transposase_Tn5-like_C"/>
</dbReference>
<proteinExistence type="predicted"/>
<organism evidence="2 3">
    <name type="scientific">Sphingobium chungbukense</name>
    <dbReference type="NCBI Taxonomy" id="56193"/>
    <lineage>
        <taxon>Bacteria</taxon>
        <taxon>Pseudomonadati</taxon>
        <taxon>Pseudomonadota</taxon>
        <taxon>Alphaproteobacteria</taxon>
        <taxon>Sphingomonadales</taxon>
        <taxon>Sphingomonadaceae</taxon>
        <taxon>Sphingobium</taxon>
    </lineage>
</organism>
<evidence type="ECO:0000259" key="1">
    <source>
        <dbReference type="Pfam" id="PF14706"/>
    </source>
</evidence>
<feature type="domain" description="Transposase Tn5-like N-terminal" evidence="1">
    <location>
        <begin position="6"/>
        <end position="64"/>
    </location>
</feature>
<dbReference type="InterPro" id="IPR047768">
    <property type="entry name" value="Tn5p-like"/>
</dbReference>
<dbReference type="Pfam" id="PF14706">
    <property type="entry name" value="Tnp_DNA_bind"/>
    <property type="match status" value="1"/>
</dbReference>
<dbReference type="EMBL" id="LBIC01000009">
    <property type="protein sequence ID" value="KKW90791.1"/>
    <property type="molecule type" value="Genomic_DNA"/>
</dbReference>